<dbReference type="Proteomes" id="UP000503152">
    <property type="component" value="Segment"/>
</dbReference>
<dbReference type="GO" id="GO:0042742">
    <property type="term" value="P:defense response to bacterium"/>
    <property type="evidence" value="ECO:0007669"/>
    <property type="project" value="UniProtKB-KW"/>
</dbReference>
<evidence type="ECO:0000313" key="5">
    <source>
        <dbReference type="Proteomes" id="UP000503152"/>
    </source>
</evidence>
<evidence type="ECO:0000313" key="4">
    <source>
        <dbReference type="EMBL" id="QBZ71748.1"/>
    </source>
</evidence>
<dbReference type="GeneID" id="77608954"/>
<dbReference type="InterPro" id="IPR052619">
    <property type="entry name" value="Phage_lysozyme-like"/>
</dbReference>
<dbReference type="InterPro" id="IPR002196">
    <property type="entry name" value="Glyco_hydro_24"/>
</dbReference>
<keyword evidence="2 3" id="KW-0081">Bacteriolytic enzyme</keyword>
<dbReference type="Pfam" id="PF00959">
    <property type="entry name" value="Phage_lysozyme"/>
    <property type="match status" value="1"/>
</dbReference>
<dbReference type="EMBL" id="MK574078">
    <property type="protein sequence ID" value="QBZ71748.1"/>
    <property type="molecule type" value="Genomic_DNA"/>
</dbReference>
<comment type="catalytic activity">
    <reaction evidence="3">
        <text>Hydrolysis of (1-&gt;4)-beta-linkages between N-acetylmuramic acid and N-acetyl-D-glucosamine residues in a peptidoglycan and between N-acetyl-D-glucosamine residues in chitodextrins.</text>
        <dbReference type="EC" id="3.2.1.17"/>
    </reaction>
</comment>
<accession>A0A6G5QAI7</accession>
<dbReference type="EC" id="3.2.1.17" evidence="3"/>
<comment type="similarity">
    <text evidence="3">Belongs to the glycosyl hydrolase 24 family.</text>
</comment>
<evidence type="ECO:0000256" key="2">
    <source>
        <dbReference type="ARBA" id="ARBA00022638"/>
    </source>
</evidence>
<keyword evidence="3" id="KW-0378">Hydrolase</keyword>
<evidence type="ECO:0000256" key="1">
    <source>
        <dbReference type="ARBA" id="ARBA00022529"/>
    </source>
</evidence>
<proteinExistence type="inferred from homology"/>
<protein>
    <recommendedName>
        <fullName evidence="3">Lysozyme</fullName>
        <ecNumber evidence="3">3.2.1.17</ecNumber>
    </recommendedName>
</protein>
<dbReference type="PANTHER" id="PTHR37406">
    <property type="entry name" value="T4-TYPE LYSOZYME 1-RELATED"/>
    <property type="match status" value="1"/>
</dbReference>
<dbReference type="PANTHER" id="PTHR37406:SF1">
    <property type="entry name" value="T4-TYPE LYSOZYME 1-RELATED"/>
    <property type="match status" value="1"/>
</dbReference>
<dbReference type="KEGG" id="vg:77608954"/>
<dbReference type="GO" id="GO:0009253">
    <property type="term" value="P:peptidoglycan catabolic process"/>
    <property type="evidence" value="ECO:0007669"/>
    <property type="project" value="InterPro"/>
</dbReference>
<dbReference type="InterPro" id="IPR023346">
    <property type="entry name" value="Lysozyme-like_dom_sf"/>
</dbReference>
<sequence length="146" mass="16466">MMKRKVSSLEDQLRLDEGEVLHAYTDSKGYLTIGIGVLIDKRKGGGITKEESTYLFHNRMTAKNRELMARFPWMAKLDEVRRAVFLNMAFQMGVEGVAGFKNALKAASVGNYTQAAVEMLDSKWAREDSPERAERLATQMSSGVWQ</sequence>
<dbReference type="GO" id="GO:0031640">
    <property type="term" value="P:killing of cells of another organism"/>
    <property type="evidence" value="ECO:0007669"/>
    <property type="project" value="UniProtKB-KW"/>
</dbReference>
<reference evidence="4 5" key="1">
    <citation type="submission" date="2019-02" db="EMBL/GenBank/DDBJ databases">
        <title>Novel Pseudomonas phage from tap water.</title>
        <authorList>
            <person name="Petrzik K."/>
            <person name="Koloniuk I."/>
            <person name="Lukavsky J."/>
        </authorList>
    </citation>
    <scope>NUCLEOTIDE SEQUENCE [LARGE SCALE GENOMIC DNA]</scope>
</reference>
<keyword evidence="3" id="KW-0326">Glycosidase</keyword>
<organism evidence="4 5">
    <name type="scientific">Pseudomonas phage KP1</name>
    <dbReference type="NCBI Taxonomy" id="2562463"/>
    <lineage>
        <taxon>Viruses</taxon>
        <taxon>Duplodnaviria</taxon>
        <taxon>Heunggongvirae</taxon>
        <taxon>Uroviricota</taxon>
        <taxon>Caudoviricetes</taxon>
        <taxon>Jondennisvirinae</taxon>
        <taxon>Kipunavirus</taxon>
        <taxon>Kipunavirus KP1</taxon>
    </lineage>
</organism>
<keyword evidence="1 3" id="KW-0929">Antimicrobial</keyword>
<keyword evidence="5" id="KW-1185">Reference proteome</keyword>
<dbReference type="GO" id="GO:0016998">
    <property type="term" value="P:cell wall macromolecule catabolic process"/>
    <property type="evidence" value="ECO:0007669"/>
    <property type="project" value="InterPro"/>
</dbReference>
<dbReference type="GO" id="GO:0003796">
    <property type="term" value="F:lysozyme activity"/>
    <property type="evidence" value="ECO:0007669"/>
    <property type="project" value="UniProtKB-EC"/>
</dbReference>
<evidence type="ECO:0000256" key="3">
    <source>
        <dbReference type="RuleBase" id="RU003788"/>
    </source>
</evidence>
<dbReference type="Gene3D" id="1.10.530.40">
    <property type="match status" value="1"/>
</dbReference>
<dbReference type="RefSeq" id="YP_010597300.1">
    <property type="nucleotide sequence ID" value="NC_069740.1"/>
</dbReference>
<dbReference type="InterPro" id="IPR023347">
    <property type="entry name" value="Lysozyme_dom_sf"/>
</dbReference>
<name>A0A6G5QAI7_9CAUD</name>
<dbReference type="SUPFAM" id="SSF53955">
    <property type="entry name" value="Lysozyme-like"/>
    <property type="match status" value="1"/>
</dbReference>